<accession>A0ABN2R8V7</accession>
<comment type="caution">
    <text evidence="1">The sequence shown here is derived from an EMBL/GenBank/DDBJ whole genome shotgun (WGS) entry which is preliminary data.</text>
</comment>
<gene>
    <name evidence="1" type="ORF">GCM10009838_23350</name>
</gene>
<reference evidence="1 2" key="1">
    <citation type="journal article" date="2019" name="Int. J. Syst. Evol. Microbiol.">
        <title>The Global Catalogue of Microorganisms (GCM) 10K type strain sequencing project: providing services to taxonomists for standard genome sequencing and annotation.</title>
        <authorList>
            <consortium name="The Broad Institute Genomics Platform"/>
            <consortium name="The Broad Institute Genome Sequencing Center for Infectious Disease"/>
            <person name="Wu L."/>
            <person name="Ma J."/>
        </authorList>
    </citation>
    <scope>NUCLEOTIDE SEQUENCE [LARGE SCALE GENOMIC DNA]</scope>
    <source>
        <strain evidence="1 2">JCM 16013</strain>
    </source>
</reference>
<proteinExistence type="predicted"/>
<dbReference type="EMBL" id="BAAAQM010000010">
    <property type="protein sequence ID" value="GAA1965195.1"/>
    <property type="molecule type" value="Genomic_DNA"/>
</dbReference>
<organism evidence="1 2">
    <name type="scientific">Catenulispora subtropica</name>
    <dbReference type="NCBI Taxonomy" id="450798"/>
    <lineage>
        <taxon>Bacteria</taxon>
        <taxon>Bacillati</taxon>
        <taxon>Actinomycetota</taxon>
        <taxon>Actinomycetes</taxon>
        <taxon>Catenulisporales</taxon>
        <taxon>Catenulisporaceae</taxon>
        <taxon>Catenulispora</taxon>
    </lineage>
</organism>
<protein>
    <submittedName>
        <fullName evidence="1">Uncharacterized protein</fullName>
    </submittedName>
</protein>
<evidence type="ECO:0000313" key="1">
    <source>
        <dbReference type="EMBL" id="GAA1965195.1"/>
    </source>
</evidence>
<keyword evidence="2" id="KW-1185">Reference proteome</keyword>
<name>A0ABN2R8V7_9ACTN</name>
<sequence>MGFAGAVVAVHYGTDEASAVATIAEIRALGGAAFPLPSRFGAGTGAAPV</sequence>
<evidence type="ECO:0000313" key="2">
    <source>
        <dbReference type="Proteomes" id="UP001499854"/>
    </source>
</evidence>
<dbReference type="Proteomes" id="UP001499854">
    <property type="component" value="Unassembled WGS sequence"/>
</dbReference>